<dbReference type="STRING" id="1168035.SAMN05444280_103133"/>
<dbReference type="PANTHER" id="PTHR43673">
    <property type="entry name" value="NAD(P)H NITROREDUCTASE YDGI-RELATED"/>
    <property type="match status" value="1"/>
</dbReference>
<keyword evidence="6" id="KW-1185">Reference proteome</keyword>
<feature type="region of interest" description="Disordered" evidence="3">
    <location>
        <begin position="157"/>
        <end position="186"/>
    </location>
</feature>
<comment type="similarity">
    <text evidence="1">Belongs to the nitroreductase family.</text>
</comment>
<reference evidence="5 6" key="1">
    <citation type="submission" date="2016-11" db="EMBL/GenBank/DDBJ databases">
        <authorList>
            <person name="Jaros S."/>
            <person name="Januszkiewicz K."/>
            <person name="Wedrychowicz H."/>
        </authorList>
    </citation>
    <scope>NUCLEOTIDE SEQUENCE [LARGE SCALE GENOMIC DNA]</scope>
    <source>
        <strain evidence="5 6">DSM 27063</strain>
    </source>
</reference>
<dbReference type="RefSeq" id="WP_073165560.1">
    <property type="nucleotide sequence ID" value="NZ_FQZE01000003.1"/>
</dbReference>
<dbReference type="Gene3D" id="3.40.109.10">
    <property type="entry name" value="NADH Oxidase"/>
    <property type="match status" value="1"/>
</dbReference>
<dbReference type="GO" id="GO:0016491">
    <property type="term" value="F:oxidoreductase activity"/>
    <property type="evidence" value="ECO:0007669"/>
    <property type="project" value="UniProtKB-KW"/>
</dbReference>
<accession>A0A1M6C4X8</accession>
<proteinExistence type="inferred from homology"/>
<organism evidence="5 6">
    <name type="scientific">Tangfeifania diversioriginum</name>
    <dbReference type="NCBI Taxonomy" id="1168035"/>
    <lineage>
        <taxon>Bacteria</taxon>
        <taxon>Pseudomonadati</taxon>
        <taxon>Bacteroidota</taxon>
        <taxon>Bacteroidia</taxon>
        <taxon>Marinilabiliales</taxon>
        <taxon>Prolixibacteraceae</taxon>
        <taxon>Tangfeifania</taxon>
    </lineage>
</organism>
<evidence type="ECO:0000256" key="3">
    <source>
        <dbReference type="SAM" id="MobiDB-lite"/>
    </source>
</evidence>
<keyword evidence="2" id="KW-0560">Oxidoreductase</keyword>
<evidence type="ECO:0000256" key="1">
    <source>
        <dbReference type="ARBA" id="ARBA00007118"/>
    </source>
</evidence>
<dbReference type="OrthoDB" id="9809288at2"/>
<dbReference type="InterPro" id="IPR000415">
    <property type="entry name" value="Nitroreductase-like"/>
</dbReference>
<dbReference type="AlphaFoldDB" id="A0A1M6C4X8"/>
<evidence type="ECO:0000313" key="6">
    <source>
        <dbReference type="Proteomes" id="UP000184050"/>
    </source>
</evidence>
<dbReference type="EMBL" id="FQZE01000003">
    <property type="protein sequence ID" value="SHI55851.1"/>
    <property type="molecule type" value="Genomic_DNA"/>
</dbReference>
<dbReference type="InterPro" id="IPR029479">
    <property type="entry name" value="Nitroreductase"/>
</dbReference>
<sequence length="186" mass="21345">MQLNKAIKNRWSPRAFSRQKVTDEMLDLLFEAARWAPSSRNGQPWHYYYVRREDKETFQQVLDILTGINPGWAQHAQVLIITVMRRKHEFNNLPNGKALHDMGAASALMGVQAAEMGLQIHQMGGFDKEKATAYLNLDTENFEPVTCIAVGAEGDANQLPDDLKKRELEPRERKEKKEFVIDLGRH</sequence>
<feature type="domain" description="Nitroreductase" evidence="4">
    <location>
        <begin position="7"/>
        <end position="151"/>
    </location>
</feature>
<dbReference type="SUPFAM" id="SSF55469">
    <property type="entry name" value="FMN-dependent nitroreductase-like"/>
    <property type="match status" value="1"/>
</dbReference>
<evidence type="ECO:0000256" key="2">
    <source>
        <dbReference type="ARBA" id="ARBA00023002"/>
    </source>
</evidence>
<evidence type="ECO:0000313" key="5">
    <source>
        <dbReference type="EMBL" id="SHI55851.1"/>
    </source>
</evidence>
<gene>
    <name evidence="5" type="ORF">SAMN05444280_103133</name>
</gene>
<dbReference type="PANTHER" id="PTHR43673:SF10">
    <property type="entry name" value="NADH DEHYDROGENASE_NAD(P)H NITROREDUCTASE XCC3605-RELATED"/>
    <property type="match status" value="1"/>
</dbReference>
<dbReference type="CDD" id="cd02138">
    <property type="entry name" value="TdsD-like"/>
    <property type="match status" value="1"/>
</dbReference>
<protein>
    <submittedName>
        <fullName evidence="5">Nitroreductase</fullName>
    </submittedName>
</protein>
<feature type="compositionally biased region" description="Basic and acidic residues" evidence="3">
    <location>
        <begin position="161"/>
        <end position="186"/>
    </location>
</feature>
<name>A0A1M6C4X8_9BACT</name>
<dbReference type="Pfam" id="PF00881">
    <property type="entry name" value="Nitroreductase"/>
    <property type="match status" value="1"/>
</dbReference>
<dbReference type="Proteomes" id="UP000184050">
    <property type="component" value="Unassembled WGS sequence"/>
</dbReference>
<evidence type="ECO:0000259" key="4">
    <source>
        <dbReference type="Pfam" id="PF00881"/>
    </source>
</evidence>